<reference evidence="1 2" key="1">
    <citation type="submission" date="2024-08" db="EMBL/GenBank/DDBJ databases">
        <title>Insights into the chromosomal genome structure of Flemingia macrophylla.</title>
        <authorList>
            <person name="Ding Y."/>
            <person name="Zhao Y."/>
            <person name="Bi W."/>
            <person name="Wu M."/>
            <person name="Zhao G."/>
            <person name="Gong Y."/>
            <person name="Li W."/>
            <person name="Zhang P."/>
        </authorList>
    </citation>
    <scope>NUCLEOTIDE SEQUENCE [LARGE SCALE GENOMIC DNA]</scope>
    <source>
        <strain evidence="1">DYQJB</strain>
        <tissue evidence="1">Leaf</tissue>
    </source>
</reference>
<gene>
    <name evidence="1" type="ORF">Fmac_032455</name>
</gene>
<protein>
    <submittedName>
        <fullName evidence="1">Uncharacterized protein</fullName>
    </submittedName>
</protein>
<organism evidence="1 2">
    <name type="scientific">Flemingia macrophylla</name>
    <dbReference type="NCBI Taxonomy" id="520843"/>
    <lineage>
        <taxon>Eukaryota</taxon>
        <taxon>Viridiplantae</taxon>
        <taxon>Streptophyta</taxon>
        <taxon>Embryophyta</taxon>
        <taxon>Tracheophyta</taxon>
        <taxon>Spermatophyta</taxon>
        <taxon>Magnoliopsida</taxon>
        <taxon>eudicotyledons</taxon>
        <taxon>Gunneridae</taxon>
        <taxon>Pentapetalae</taxon>
        <taxon>rosids</taxon>
        <taxon>fabids</taxon>
        <taxon>Fabales</taxon>
        <taxon>Fabaceae</taxon>
        <taxon>Papilionoideae</taxon>
        <taxon>50 kb inversion clade</taxon>
        <taxon>NPAAA clade</taxon>
        <taxon>indigoferoid/millettioid clade</taxon>
        <taxon>Phaseoleae</taxon>
        <taxon>Flemingia</taxon>
    </lineage>
</organism>
<accession>A0ABD1L4Y6</accession>
<dbReference type="EMBL" id="JBGMDY010000011">
    <property type="protein sequence ID" value="KAL2318579.1"/>
    <property type="molecule type" value="Genomic_DNA"/>
</dbReference>
<proteinExistence type="predicted"/>
<evidence type="ECO:0000313" key="1">
    <source>
        <dbReference type="EMBL" id="KAL2318579.1"/>
    </source>
</evidence>
<comment type="caution">
    <text evidence="1">The sequence shown here is derived from an EMBL/GenBank/DDBJ whole genome shotgun (WGS) entry which is preliminary data.</text>
</comment>
<sequence length="133" mass="14507">MVGVVDEEAQIAVWLVVNFVDDGVNVVKVGIEDSTFVELSDFEKEGSDLVGPEECSAEKVVLDDLVGGLCKLNQRESTLLFPAQVNATLFLYYLVDHDSDAICTLKFDSSLPRTPSPRRCSRISTLTCSTTSS</sequence>
<keyword evidence="2" id="KW-1185">Reference proteome</keyword>
<evidence type="ECO:0000313" key="2">
    <source>
        <dbReference type="Proteomes" id="UP001603857"/>
    </source>
</evidence>
<dbReference type="AlphaFoldDB" id="A0ABD1L4Y6"/>
<name>A0ABD1L4Y6_9FABA</name>
<dbReference type="Proteomes" id="UP001603857">
    <property type="component" value="Unassembled WGS sequence"/>
</dbReference>